<dbReference type="OrthoDB" id="250246at2"/>
<dbReference type="AlphaFoldDB" id="A0A4R2QA04"/>
<keyword evidence="3" id="KW-1185">Reference proteome</keyword>
<dbReference type="Gene3D" id="3.40.640.10">
    <property type="entry name" value="Type I PLP-dependent aspartate aminotransferase-like (Major domain)"/>
    <property type="match status" value="1"/>
</dbReference>
<dbReference type="PANTHER" id="PTHR43586">
    <property type="entry name" value="CYSTEINE DESULFURASE"/>
    <property type="match status" value="1"/>
</dbReference>
<dbReference type="Gene3D" id="3.90.1150.10">
    <property type="entry name" value="Aspartate Aminotransferase, domain 1"/>
    <property type="match status" value="1"/>
</dbReference>
<dbReference type="SUPFAM" id="SSF53383">
    <property type="entry name" value="PLP-dependent transferases"/>
    <property type="match status" value="1"/>
</dbReference>
<dbReference type="InterPro" id="IPR015421">
    <property type="entry name" value="PyrdxlP-dep_Trfase_major"/>
</dbReference>
<organism evidence="2 3">
    <name type="scientific">Tamaricihabitans halophyticus</name>
    <dbReference type="NCBI Taxonomy" id="1262583"/>
    <lineage>
        <taxon>Bacteria</taxon>
        <taxon>Bacillati</taxon>
        <taxon>Actinomycetota</taxon>
        <taxon>Actinomycetes</taxon>
        <taxon>Pseudonocardiales</taxon>
        <taxon>Pseudonocardiaceae</taxon>
        <taxon>Tamaricihabitans</taxon>
    </lineage>
</organism>
<dbReference type="Pfam" id="PF00266">
    <property type="entry name" value="Aminotran_5"/>
    <property type="match status" value="1"/>
</dbReference>
<dbReference type="InterPro" id="IPR015424">
    <property type="entry name" value="PyrdxlP-dep_Trfase"/>
</dbReference>
<keyword evidence="2" id="KW-0456">Lyase</keyword>
<reference evidence="2 3" key="1">
    <citation type="submission" date="2019-03" db="EMBL/GenBank/DDBJ databases">
        <title>Genomic Encyclopedia of Type Strains, Phase IV (KMG-IV): sequencing the most valuable type-strain genomes for metagenomic binning, comparative biology and taxonomic classification.</title>
        <authorList>
            <person name="Goeker M."/>
        </authorList>
    </citation>
    <scope>NUCLEOTIDE SEQUENCE [LARGE SCALE GENOMIC DNA]</scope>
    <source>
        <strain evidence="2 3">DSM 45765</strain>
    </source>
</reference>
<dbReference type="PANTHER" id="PTHR43586:SF15">
    <property type="entry name" value="BLR3095 PROTEIN"/>
    <property type="match status" value="1"/>
</dbReference>
<dbReference type="InterPro" id="IPR015422">
    <property type="entry name" value="PyrdxlP-dep_Trfase_small"/>
</dbReference>
<evidence type="ECO:0000313" key="2">
    <source>
        <dbReference type="EMBL" id="TCP45763.1"/>
    </source>
</evidence>
<feature type="domain" description="Aminotransferase class V" evidence="1">
    <location>
        <begin position="60"/>
        <end position="315"/>
    </location>
</feature>
<evidence type="ECO:0000259" key="1">
    <source>
        <dbReference type="Pfam" id="PF00266"/>
    </source>
</evidence>
<name>A0A4R2QA04_9PSEU</name>
<proteinExistence type="predicted"/>
<comment type="caution">
    <text evidence="2">The sequence shown here is derived from an EMBL/GenBank/DDBJ whole genome shotgun (WGS) entry which is preliminary data.</text>
</comment>
<dbReference type="InterPro" id="IPR000192">
    <property type="entry name" value="Aminotrans_V_dom"/>
</dbReference>
<gene>
    <name evidence="2" type="ORF">EV191_11543</name>
</gene>
<dbReference type="RefSeq" id="WP_132879867.1">
    <property type="nucleotide sequence ID" value="NZ_SLXQ01000015.1"/>
</dbReference>
<sequence>MPESTSPADLVTFRDRFPTLPAVTHFASCSQGALSIDVRQRLADMQDDLMANPAPWGRWMELAEQLRNRMAARLGASPAQIALAPNASVAAYQVRANLPAFRQQPRAAIVSSGLEFPSIGHVWRAPEDGIPVRSVAAEQALDPAAWQQAIDDNTAMVSVPLAGYANGTRPPVRAIAEAAHAAGAKVFVDAYQGAGVVPCNVDELDCDFLVVGALKYLLGLPGIAFLYARDPSALESPALTGWFGRGNPFAFDAETVDYPNTAARFETGTVGVPSVYAALGGLDALDTVDETAGWRQLQRRAEHLTGELRAMGERVDRPTDPDLAGPQVALVEQDPDALAGWLLTERKISTAPRGSRLRVSLHYYSDDSDIDRLLSAVRDYRRHTGQRE</sequence>
<accession>A0A4R2QA04</accession>
<dbReference type="EMBL" id="SLXQ01000015">
    <property type="protein sequence ID" value="TCP45763.1"/>
    <property type="molecule type" value="Genomic_DNA"/>
</dbReference>
<dbReference type="Proteomes" id="UP000294911">
    <property type="component" value="Unassembled WGS sequence"/>
</dbReference>
<dbReference type="GO" id="GO:0016829">
    <property type="term" value="F:lyase activity"/>
    <property type="evidence" value="ECO:0007669"/>
    <property type="project" value="UniProtKB-KW"/>
</dbReference>
<protein>
    <submittedName>
        <fullName evidence="2">Selenocysteine lyase/cysteine desulfurase</fullName>
    </submittedName>
</protein>
<evidence type="ECO:0000313" key="3">
    <source>
        <dbReference type="Proteomes" id="UP000294911"/>
    </source>
</evidence>